<reference evidence="2 3" key="1">
    <citation type="submission" date="2019-08" db="EMBL/GenBank/DDBJ databases">
        <title>Deep-cultivation of Planctomycetes and their phenomic and genomic characterization uncovers novel biology.</title>
        <authorList>
            <person name="Wiegand S."/>
            <person name="Jogler M."/>
            <person name="Boedeker C."/>
            <person name="Pinto D."/>
            <person name="Vollmers J."/>
            <person name="Rivas-Marin E."/>
            <person name="Kohn T."/>
            <person name="Peeters S.H."/>
            <person name="Heuer A."/>
            <person name="Rast P."/>
            <person name="Oberbeckmann S."/>
            <person name="Bunk B."/>
            <person name="Jeske O."/>
            <person name="Meyerdierks A."/>
            <person name="Storesund J.E."/>
            <person name="Kallscheuer N."/>
            <person name="Luecker S."/>
            <person name="Lage O.M."/>
            <person name="Pohl T."/>
            <person name="Merkel B.J."/>
            <person name="Hornburger P."/>
            <person name="Mueller R.-W."/>
            <person name="Bruemmer F."/>
            <person name="Labrenz M."/>
            <person name="Spormann A.M."/>
            <person name="Op den Camp H."/>
            <person name="Overmann J."/>
            <person name="Amann R."/>
            <person name="Jetten M.S.M."/>
            <person name="Mascher T."/>
            <person name="Medema M.H."/>
            <person name="Devos D.P."/>
            <person name="Kaster A.-K."/>
            <person name="Ovreas L."/>
            <person name="Rohde M."/>
            <person name="Galperin M.Y."/>
            <person name="Jogler C."/>
        </authorList>
    </citation>
    <scope>NUCLEOTIDE SEQUENCE [LARGE SCALE GENOMIC DNA]</scope>
    <source>
        <strain evidence="2 3">OJF2</strain>
    </source>
</reference>
<dbReference type="Proteomes" id="UP000324233">
    <property type="component" value="Chromosome"/>
</dbReference>
<accession>A0A5B9WD70</accession>
<dbReference type="Pfam" id="PF07963">
    <property type="entry name" value="N_methyl"/>
    <property type="match status" value="1"/>
</dbReference>
<dbReference type="InterPro" id="IPR012902">
    <property type="entry name" value="N_methyl_site"/>
</dbReference>
<dbReference type="PANTHER" id="PTHR30093">
    <property type="entry name" value="GENERAL SECRETION PATHWAY PROTEIN G"/>
    <property type="match status" value="1"/>
</dbReference>
<dbReference type="PANTHER" id="PTHR30093:SF2">
    <property type="entry name" value="TYPE II SECRETION SYSTEM PROTEIN H"/>
    <property type="match status" value="1"/>
</dbReference>
<dbReference type="AlphaFoldDB" id="A0A5B9WD70"/>
<dbReference type="NCBIfam" id="TIGR04294">
    <property type="entry name" value="pre_pil_HX9DG"/>
    <property type="match status" value="1"/>
</dbReference>
<proteinExistence type="predicted"/>
<organism evidence="2 3">
    <name type="scientific">Aquisphaera giovannonii</name>
    <dbReference type="NCBI Taxonomy" id="406548"/>
    <lineage>
        <taxon>Bacteria</taxon>
        <taxon>Pseudomonadati</taxon>
        <taxon>Planctomycetota</taxon>
        <taxon>Planctomycetia</taxon>
        <taxon>Isosphaerales</taxon>
        <taxon>Isosphaeraceae</taxon>
        <taxon>Aquisphaera</taxon>
    </lineage>
</organism>
<evidence type="ECO:0000313" key="3">
    <source>
        <dbReference type="Proteomes" id="UP000324233"/>
    </source>
</evidence>
<dbReference type="KEGG" id="agv:OJF2_67770"/>
<dbReference type="PROSITE" id="PS00409">
    <property type="entry name" value="PROKAR_NTER_METHYL"/>
    <property type="match status" value="1"/>
</dbReference>
<evidence type="ECO:0000259" key="1">
    <source>
        <dbReference type="Pfam" id="PF07596"/>
    </source>
</evidence>
<gene>
    <name evidence="2" type="primary">pulG_10</name>
    <name evidence="2" type="ORF">OJF2_67770</name>
</gene>
<dbReference type="InterPro" id="IPR011453">
    <property type="entry name" value="DUF1559"/>
</dbReference>
<dbReference type="InterPro" id="IPR045584">
    <property type="entry name" value="Pilin-like"/>
</dbReference>
<name>A0A5B9WD70_9BACT</name>
<sequence length="350" mass="37503">MPFRTPPKPRRRGFTLIELLVVIAIIAVLIALLLPAVQSAREAARRMQCTNNLKQIGLAAANYESSNGAYPPANIYTFSGNSQFGFSEFVRMAPFIEQGAVFNSANFNWSYAAPCNSTLASVSLAMLLCPSDPTAGNPSSVDAAIYGFSGTTILQARTYYSGCGGPWNANGFQVVGTLGADPALSQYQKGVIVDQGSVKIASITDGTSNTMAFTENGHGFINPKTADYYHSWNDGDPSVGVSETRFPPNSWKKYQGLPSYWIICNPMSFHPGGVNVAFADGSVRYIKDTIDSWTIAPPASNGLPVGANPEMYSNVGPGDYGFTLQNGAYMGVWQKLSTRNGGEVISADQY</sequence>
<feature type="domain" description="DUF1559" evidence="1">
    <location>
        <begin position="38"/>
        <end position="291"/>
    </location>
</feature>
<dbReference type="InterPro" id="IPR027558">
    <property type="entry name" value="Pre_pil_HX9DG_C"/>
</dbReference>
<dbReference type="Gene3D" id="3.30.700.10">
    <property type="entry name" value="Glycoprotein, Type 4 Pilin"/>
    <property type="match status" value="1"/>
</dbReference>
<protein>
    <submittedName>
        <fullName evidence="2">Type II secretion system protein G</fullName>
    </submittedName>
</protein>
<dbReference type="Pfam" id="PF07596">
    <property type="entry name" value="SBP_bac_10"/>
    <property type="match status" value="1"/>
</dbReference>
<dbReference type="RefSeq" id="WP_148597646.1">
    <property type="nucleotide sequence ID" value="NZ_CP042997.1"/>
</dbReference>
<dbReference type="OrthoDB" id="286506at2"/>
<dbReference type="NCBIfam" id="TIGR02532">
    <property type="entry name" value="IV_pilin_GFxxxE"/>
    <property type="match status" value="1"/>
</dbReference>
<keyword evidence="3" id="KW-1185">Reference proteome</keyword>
<dbReference type="EMBL" id="CP042997">
    <property type="protein sequence ID" value="QEH38179.1"/>
    <property type="molecule type" value="Genomic_DNA"/>
</dbReference>
<evidence type="ECO:0000313" key="2">
    <source>
        <dbReference type="EMBL" id="QEH38179.1"/>
    </source>
</evidence>
<dbReference type="SUPFAM" id="SSF54523">
    <property type="entry name" value="Pili subunits"/>
    <property type="match status" value="1"/>
</dbReference>